<name>L0GYZ7_9GAMM</name>
<evidence type="ECO:0000256" key="1">
    <source>
        <dbReference type="SAM" id="MobiDB-lite"/>
    </source>
</evidence>
<feature type="domain" description="PAS" evidence="2">
    <location>
        <begin position="66"/>
        <end position="136"/>
    </location>
</feature>
<sequence length="247" mass="27827">MDHPHREGVQGDVGQAKVRAVTADAPQDRATLHRVLRDLRDLRIHQLELVQQNIALRETQRALEISRDRYAELYDRAPVGYCTLSALGVITGINLTATTLLGMPRERLLGTSLARRLPKDPRPALRDLLRRVASTGEHQWAEVAIHRQSGGNALHLRLDCDLARAEEGLHYQCALLDITEPRRLLDRLRERERQLERLAHQDPLTELPNRLVFDDGLSQARSRRSTPGSCVRPAHNASAGKAMGWPT</sequence>
<dbReference type="Pfam" id="PF08448">
    <property type="entry name" value="PAS_4"/>
    <property type="match status" value="1"/>
</dbReference>
<dbReference type="SMART" id="SM00091">
    <property type="entry name" value="PAS"/>
    <property type="match status" value="1"/>
</dbReference>
<dbReference type="SUPFAM" id="SSF55785">
    <property type="entry name" value="PYP-like sensor domain (PAS domain)"/>
    <property type="match status" value="1"/>
</dbReference>
<keyword evidence="4" id="KW-1185">Reference proteome</keyword>
<dbReference type="InterPro" id="IPR013656">
    <property type="entry name" value="PAS_4"/>
</dbReference>
<dbReference type="KEGG" id="tmb:Thimo_2464"/>
<dbReference type="PROSITE" id="PS50112">
    <property type="entry name" value="PAS"/>
    <property type="match status" value="1"/>
</dbReference>
<feature type="region of interest" description="Disordered" evidence="1">
    <location>
        <begin position="220"/>
        <end position="247"/>
    </location>
</feature>
<dbReference type="EMBL" id="CP003051">
    <property type="protein sequence ID" value="AGA91196.1"/>
    <property type="molecule type" value="Genomic_DNA"/>
</dbReference>
<dbReference type="STRING" id="765912.Thimo_2464"/>
<dbReference type="InterPro" id="IPR035965">
    <property type="entry name" value="PAS-like_dom_sf"/>
</dbReference>
<dbReference type="RefSeq" id="WP_015281329.1">
    <property type="nucleotide sequence ID" value="NC_019940.1"/>
</dbReference>
<gene>
    <name evidence="3" type="ORF">Thimo_2464</name>
</gene>
<dbReference type="InterPro" id="IPR000014">
    <property type="entry name" value="PAS"/>
</dbReference>
<evidence type="ECO:0000259" key="2">
    <source>
        <dbReference type="PROSITE" id="PS50112"/>
    </source>
</evidence>
<organism evidence="3 4">
    <name type="scientific">Thioflavicoccus mobilis 8321</name>
    <dbReference type="NCBI Taxonomy" id="765912"/>
    <lineage>
        <taxon>Bacteria</taxon>
        <taxon>Pseudomonadati</taxon>
        <taxon>Pseudomonadota</taxon>
        <taxon>Gammaproteobacteria</taxon>
        <taxon>Chromatiales</taxon>
        <taxon>Chromatiaceae</taxon>
        <taxon>Thioflavicoccus</taxon>
    </lineage>
</organism>
<evidence type="ECO:0000313" key="3">
    <source>
        <dbReference type="EMBL" id="AGA91196.1"/>
    </source>
</evidence>
<evidence type="ECO:0000313" key="4">
    <source>
        <dbReference type="Proteomes" id="UP000010816"/>
    </source>
</evidence>
<reference evidence="3 4" key="1">
    <citation type="submission" date="2011-09" db="EMBL/GenBank/DDBJ databases">
        <title>Complete sequence of chromosome of Thioflavicoccus mobilis 8321.</title>
        <authorList>
            <consortium name="US DOE Joint Genome Institute"/>
            <person name="Lucas S."/>
            <person name="Han J."/>
            <person name="Lapidus A."/>
            <person name="Cheng J.-F."/>
            <person name="Goodwin L."/>
            <person name="Pitluck S."/>
            <person name="Peters L."/>
            <person name="Ovchinnikova G."/>
            <person name="Lu M."/>
            <person name="Detter J.C."/>
            <person name="Han C."/>
            <person name="Tapia R."/>
            <person name="Land M."/>
            <person name="Hauser L."/>
            <person name="Kyrpides N."/>
            <person name="Ivanova N."/>
            <person name="Pagani I."/>
            <person name="Vogl K."/>
            <person name="Liu Z."/>
            <person name="Imhoff J."/>
            <person name="Thiel V."/>
            <person name="Frigaard N.-U."/>
            <person name="Bryant D."/>
            <person name="Woyke T."/>
        </authorList>
    </citation>
    <scope>NUCLEOTIDE SEQUENCE [LARGE SCALE GENOMIC DNA]</scope>
    <source>
        <strain evidence="3 4">8321</strain>
    </source>
</reference>
<dbReference type="Proteomes" id="UP000010816">
    <property type="component" value="Chromosome"/>
</dbReference>
<protein>
    <submittedName>
        <fullName evidence="3">PAS domain S-box</fullName>
    </submittedName>
</protein>
<dbReference type="PANTHER" id="PTHR44757">
    <property type="entry name" value="DIGUANYLATE CYCLASE DGCP"/>
    <property type="match status" value="1"/>
</dbReference>
<dbReference type="PANTHER" id="PTHR44757:SF2">
    <property type="entry name" value="BIOFILM ARCHITECTURE MAINTENANCE PROTEIN MBAA"/>
    <property type="match status" value="1"/>
</dbReference>
<proteinExistence type="predicted"/>
<dbReference type="eggNOG" id="COG2199">
    <property type="taxonomic scope" value="Bacteria"/>
</dbReference>
<dbReference type="InterPro" id="IPR052155">
    <property type="entry name" value="Biofilm_reg_signaling"/>
</dbReference>
<dbReference type="AlphaFoldDB" id="L0GYZ7"/>
<dbReference type="HOGENOM" id="CLU_1353002_0_0_6"/>
<dbReference type="Gene3D" id="3.30.70.270">
    <property type="match status" value="1"/>
</dbReference>
<dbReference type="Gene3D" id="3.30.450.20">
    <property type="entry name" value="PAS domain"/>
    <property type="match status" value="1"/>
</dbReference>
<dbReference type="OrthoDB" id="6366277at2"/>
<dbReference type="NCBIfam" id="TIGR00229">
    <property type="entry name" value="sensory_box"/>
    <property type="match status" value="1"/>
</dbReference>
<accession>L0GYZ7</accession>
<dbReference type="CDD" id="cd00130">
    <property type="entry name" value="PAS"/>
    <property type="match status" value="1"/>
</dbReference>
<dbReference type="InterPro" id="IPR043128">
    <property type="entry name" value="Rev_trsase/Diguanyl_cyclase"/>
</dbReference>